<dbReference type="GO" id="GO:0012505">
    <property type="term" value="C:endomembrane system"/>
    <property type="evidence" value="ECO:0007669"/>
    <property type="project" value="UniProtKB-SubCell"/>
</dbReference>
<feature type="transmembrane region" description="Helical" evidence="6">
    <location>
        <begin position="286"/>
        <end position="307"/>
    </location>
</feature>
<feature type="transmembrane region" description="Helical" evidence="6">
    <location>
        <begin position="64"/>
        <end position="85"/>
    </location>
</feature>
<dbReference type="Proteomes" id="UP001177023">
    <property type="component" value="Unassembled WGS sequence"/>
</dbReference>
<dbReference type="EMBL" id="CATQJA010002697">
    <property type="protein sequence ID" value="CAJ0584522.1"/>
    <property type="molecule type" value="Genomic_DNA"/>
</dbReference>
<dbReference type="PANTHER" id="PTHR10981:SF8">
    <property type="entry name" value="BATTENIN"/>
    <property type="match status" value="1"/>
</dbReference>
<protein>
    <recommendedName>
        <fullName evidence="6">Battenin</fullName>
    </recommendedName>
</protein>
<dbReference type="SUPFAM" id="SSF103473">
    <property type="entry name" value="MFS general substrate transporter"/>
    <property type="match status" value="1"/>
</dbReference>
<comment type="similarity">
    <text evidence="2 6">Belongs to the battenin family.</text>
</comment>
<dbReference type="GO" id="GO:0005765">
    <property type="term" value="C:lysosomal membrane"/>
    <property type="evidence" value="ECO:0007669"/>
    <property type="project" value="UniProtKB-SubCell"/>
</dbReference>
<evidence type="ECO:0000256" key="6">
    <source>
        <dbReference type="RuleBase" id="RU361113"/>
    </source>
</evidence>
<evidence type="ECO:0000256" key="3">
    <source>
        <dbReference type="ARBA" id="ARBA00022692"/>
    </source>
</evidence>
<feature type="transmembrane region" description="Helical" evidence="6">
    <location>
        <begin position="353"/>
        <end position="376"/>
    </location>
</feature>
<reference evidence="7" key="1">
    <citation type="submission" date="2023-06" db="EMBL/GenBank/DDBJ databases">
        <authorList>
            <person name="Delattre M."/>
        </authorList>
    </citation>
    <scope>NUCLEOTIDE SEQUENCE</scope>
    <source>
        <strain evidence="7">AF72</strain>
    </source>
</reference>
<evidence type="ECO:0000313" key="8">
    <source>
        <dbReference type="Proteomes" id="UP001177023"/>
    </source>
</evidence>
<dbReference type="PANTHER" id="PTHR10981">
    <property type="entry name" value="BATTENIN"/>
    <property type="match status" value="1"/>
</dbReference>
<evidence type="ECO:0000256" key="4">
    <source>
        <dbReference type="ARBA" id="ARBA00022989"/>
    </source>
</evidence>
<dbReference type="Pfam" id="PF02487">
    <property type="entry name" value="CLN3"/>
    <property type="match status" value="1"/>
</dbReference>
<dbReference type="GO" id="GO:0007040">
    <property type="term" value="P:lysosome organization"/>
    <property type="evidence" value="ECO:0007669"/>
    <property type="project" value="TreeGrafter"/>
</dbReference>
<keyword evidence="8" id="KW-1185">Reference proteome</keyword>
<evidence type="ECO:0000256" key="1">
    <source>
        <dbReference type="ARBA" id="ARBA00004127"/>
    </source>
</evidence>
<keyword evidence="5 6" id="KW-0472">Membrane</keyword>
<feature type="transmembrane region" description="Helical" evidence="6">
    <location>
        <begin position="173"/>
        <end position="193"/>
    </location>
</feature>
<feature type="transmembrane region" description="Helical" evidence="6">
    <location>
        <begin position="97"/>
        <end position="121"/>
    </location>
</feature>
<dbReference type="AlphaFoldDB" id="A0AA36GDH9"/>
<feature type="non-terminal residue" evidence="7">
    <location>
        <position position="1"/>
    </location>
</feature>
<name>A0AA36GDH9_9BILA</name>
<dbReference type="PRINTS" id="PR01315">
    <property type="entry name" value="BATTENIN"/>
</dbReference>
<comment type="caution">
    <text evidence="7">The sequence shown here is derived from an EMBL/GenBank/DDBJ whole genome shotgun (WGS) entry which is preliminary data.</text>
</comment>
<keyword evidence="3 6" id="KW-0812">Transmembrane</keyword>
<evidence type="ECO:0000313" key="7">
    <source>
        <dbReference type="EMBL" id="CAJ0584522.1"/>
    </source>
</evidence>
<accession>A0AA36GDH9</accession>
<sequence length="389" mass="43001">MSDRFLDIRAMQHDPYILMLSAAEDIIDKDHIHHGHINGTCPVERGTQHCQGTKSTGHVLLADILPSLFIKIFVMFFLQAVPYWIRHTLVIISQMGALLIVATAKSYSMAILGVSLISAAGGLGESSMVSYSSHFAASTTIAWASGTGAAGMIGSILYAGMTEPHLGNLTAETALMLMLFFPIAYTTVFYLVLDHSSKKDVEKSLELVKGNWMEKAVLIKSLLRFAIPLILVYMAEYTINQGFTQLIVLIVRNGMGLTAKSQYRWFQVVYRAGTFISKSSLSIIDFPVWVLYLLPVLQVGNAIFFYLEALFAFLPHIAVAFSLICMEGLMGGSSLVKTFSHIHKNAKKEDKEFSLAVMTTSDSIGIVGASFLAIWLHNLICQQLEWRVM</sequence>
<keyword evidence="4 6" id="KW-1133">Transmembrane helix</keyword>
<dbReference type="InterPro" id="IPR036259">
    <property type="entry name" value="MFS_trans_sf"/>
</dbReference>
<proteinExistence type="inferred from homology"/>
<feature type="transmembrane region" description="Helical" evidence="6">
    <location>
        <begin position="313"/>
        <end position="332"/>
    </location>
</feature>
<keyword evidence="6" id="KW-0458">Lysosome</keyword>
<dbReference type="InterPro" id="IPR003492">
    <property type="entry name" value="Battenin_disease_Cln3"/>
</dbReference>
<evidence type="ECO:0000256" key="5">
    <source>
        <dbReference type="ARBA" id="ARBA00023136"/>
    </source>
</evidence>
<dbReference type="GO" id="GO:0051453">
    <property type="term" value="P:regulation of intracellular pH"/>
    <property type="evidence" value="ECO:0007669"/>
    <property type="project" value="TreeGrafter"/>
</dbReference>
<gene>
    <name evidence="7" type="ORF">MSPICULIGERA_LOCUS22571</name>
</gene>
<comment type="subcellular location">
    <subcellularLocation>
        <location evidence="1">Endomembrane system</location>
        <topology evidence="1">Multi-pass membrane protein</topology>
    </subcellularLocation>
    <subcellularLocation>
        <location evidence="6">Lysosome membrane</location>
        <topology evidence="6">Multi-pass membrane protein</topology>
    </subcellularLocation>
</comment>
<evidence type="ECO:0000256" key="2">
    <source>
        <dbReference type="ARBA" id="ARBA00007467"/>
    </source>
</evidence>
<organism evidence="7 8">
    <name type="scientific">Mesorhabditis spiculigera</name>
    <dbReference type="NCBI Taxonomy" id="96644"/>
    <lineage>
        <taxon>Eukaryota</taxon>
        <taxon>Metazoa</taxon>
        <taxon>Ecdysozoa</taxon>
        <taxon>Nematoda</taxon>
        <taxon>Chromadorea</taxon>
        <taxon>Rhabditida</taxon>
        <taxon>Rhabditina</taxon>
        <taxon>Rhabditomorpha</taxon>
        <taxon>Rhabditoidea</taxon>
        <taxon>Rhabditidae</taxon>
        <taxon>Mesorhabditinae</taxon>
        <taxon>Mesorhabditis</taxon>
    </lineage>
</organism>
<feature type="transmembrane region" description="Helical" evidence="6">
    <location>
        <begin position="141"/>
        <end position="161"/>
    </location>
</feature>